<protein>
    <submittedName>
        <fullName evidence="2">Uncharacterized protein</fullName>
    </submittedName>
</protein>
<sequence>MTKKHLSENNNGGSPQAWGWEQPQCRGQAALALFIDDLHRILQNHAAGQLADSSTLADAQEQVDDLLARYNGIAAAPEIFLGQSVQLKEGVDRNGVSHTVPIFSARLKQSLVAMLGQGPG</sequence>
<accession>A0A6S7AHJ1</accession>
<dbReference type="Proteomes" id="UP000494111">
    <property type="component" value="Unassembled WGS sequence"/>
</dbReference>
<name>A0A6S7AHJ1_9BURK</name>
<dbReference type="AlphaFoldDB" id="A0A6S7AHJ1"/>
<gene>
    <name evidence="2" type="ORF">LMG3458_04775</name>
</gene>
<organism evidence="2 3">
    <name type="scientific">Achromobacter deleyi</name>
    <dbReference type="NCBI Taxonomy" id="1353891"/>
    <lineage>
        <taxon>Bacteria</taxon>
        <taxon>Pseudomonadati</taxon>
        <taxon>Pseudomonadota</taxon>
        <taxon>Betaproteobacteria</taxon>
        <taxon>Burkholderiales</taxon>
        <taxon>Alcaligenaceae</taxon>
        <taxon>Achromobacter</taxon>
    </lineage>
</organism>
<evidence type="ECO:0000313" key="2">
    <source>
        <dbReference type="EMBL" id="CAB3730233.1"/>
    </source>
</evidence>
<evidence type="ECO:0000313" key="3">
    <source>
        <dbReference type="Proteomes" id="UP000494111"/>
    </source>
</evidence>
<proteinExistence type="predicted"/>
<feature type="region of interest" description="Disordered" evidence="1">
    <location>
        <begin position="1"/>
        <end position="21"/>
    </location>
</feature>
<dbReference type="EMBL" id="CADIJO010000020">
    <property type="protein sequence ID" value="CAB3730233.1"/>
    <property type="molecule type" value="Genomic_DNA"/>
</dbReference>
<reference evidence="2 3" key="1">
    <citation type="submission" date="2020-04" db="EMBL/GenBank/DDBJ databases">
        <authorList>
            <person name="De Canck E."/>
        </authorList>
    </citation>
    <scope>NUCLEOTIDE SEQUENCE [LARGE SCALE GENOMIC DNA]</scope>
    <source>
        <strain evidence="2 3">LMG 3458</strain>
    </source>
</reference>
<dbReference type="RefSeq" id="WP_025140278.1">
    <property type="nucleotide sequence ID" value="NZ_CADIJO010000020.1"/>
</dbReference>
<evidence type="ECO:0000256" key="1">
    <source>
        <dbReference type="SAM" id="MobiDB-lite"/>
    </source>
</evidence>